<dbReference type="InterPro" id="IPR027417">
    <property type="entry name" value="P-loop_NTPase"/>
</dbReference>
<name>A0A842INZ6_9FLAO</name>
<gene>
    <name evidence="1" type="ORF">H7F21_04710</name>
</gene>
<accession>A0A842INZ6</accession>
<dbReference type="AlphaFoldDB" id="A0A842INZ6"/>
<organism evidence="1 2">
    <name type="scientific">Winogradskyella flava</name>
    <dbReference type="NCBI Taxonomy" id="1884876"/>
    <lineage>
        <taxon>Bacteria</taxon>
        <taxon>Pseudomonadati</taxon>
        <taxon>Bacteroidota</taxon>
        <taxon>Flavobacteriia</taxon>
        <taxon>Flavobacteriales</taxon>
        <taxon>Flavobacteriaceae</taxon>
        <taxon>Winogradskyella</taxon>
    </lineage>
</organism>
<dbReference type="Gene3D" id="3.40.50.300">
    <property type="entry name" value="P-loop containing nucleotide triphosphate hydrolases"/>
    <property type="match status" value="1"/>
</dbReference>
<dbReference type="InterPro" id="IPR004948">
    <property type="entry name" value="Nuc-triphosphatase_THEP1"/>
</dbReference>
<reference evidence="1" key="1">
    <citation type="submission" date="2020-08" db="EMBL/GenBank/DDBJ databases">
        <title>Winogradskyella ouciana sp. nov., isolated from the hadal seawater of the Mariana Trench.</title>
        <authorList>
            <person name="He X."/>
        </authorList>
    </citation>
    <scope>NUCLEOTIDE SEQUENCE [LARGE SCALE GENOMIC DNA]</scope>
    <source>
        <strain evidence="1">KCTC 52348</strain>
    </source>
</reference>
<keyword evidence="2" id="KW-1185">Reference proteome</keyword>
<proteinExistence type="predicted"/>
<evidence type="ECO:0000313" key="2">
    <source>
        <dbReference type="Proteomes" id="UP000533900"/>
    </source>
</evidence>
<dbReference type="GO" id="GO:0017111">
    <property type="term" value="F:ribonucleoside triphosphate phosphatase activity"/>
    <property type="evidence" value="ECO:0007669"/>
    <property type="project" value="InterPro"/>
</dbReference>
<dbReference type="EMBL" id="JACLCP010000001">
    <property type="protein sequence ID" value="MBC2844385.1"/>
    <property type="molecule type" value="Genomic_DNA"/>
</dbReference>
<sequence>MIYILTGDIRTGKTTALLNWVNTSAMRSGTGRKDVDGLLCPDGENGKRYFLKIKSQKEIELEVALESEKVISVGPFYFLESAFETANNYLIETAREKDFQYMIIDELGKLELKNKGLHDAAKTSIAQFMFNENKHLILVVRESLFEDIINHYTISEYSVLGIEDLENLK</sequence>
<dbReference type="RefSeq" id="WP_185788060.1">
    <property type="nucleotide sequence ID" value="NZ_JACLCP010000001.1"/>
</dbReference>
<evidence type="ECO:0008006" key="3">
    <source>
        <dbReference type="Google" id="ProtNLM"/>
    </source>
</evidence>
<dbReference type="Pfam" id="PF03266">
    <property type="entry name" value="NTPase_1"/>
    <property type="match status" value="1"/>
</dbReference>
<evidence type="ECO:0000313" key="1">
    <source>
        <dbReference type="EMBL" id="MBC2844385.1"/>
    </source>
</evidence>
<protein>
    <recommendedName>
        <fullName evidence="3">Nucleoside-triphosphatase THEP1</fullName>
    </recommendedName>
</protein>
<comment type="caution">
    <text evidence="1">The sequence shown here is derived from an EMBL/GenBank/DDBJ whole genome shotgun (WGS) entry which is preliminary data.</text>
</comment>
<dbReference type="Proteomes" id="UP000533900">
    <property type="component" value="Unassembled WGS sequence"/>
</dbReference>